<feature type="compositionally biased region" description="Polar residues" evidence="1">
    <location>
        <begin position="1"/>
        <end position="10"/>
    </location>
</feature>
<feature type="region of interest" description="Disordered" evidence="1">
    <location>
        <begin position="1"/>
        <end position="51"/>
    </location>
</feature>
<dbReference type="Proteomes" id="UP000028045">
    <property type="component" value="Unassembled WGS sequence"/>
</dbReference>
<evidence type="ECO:0000259" key="2">
    <source>
        <dbReference type="Pfam" id="PF13843"/>
    </source>
</evidence>
<dbReference type="EMBL" id="KL647814">
    <property type="protein sequence ID" value="KEY73617.1"/>
    <property type="molecule type" value="Genomic_DNA"/>
</dbReference>
<proteinExistence type="predicted"/>
<feature type="non-terminal residue" evidence="3">
    <location>
        <position position="585"/>
    </location>
</feature>
<dbReference type="HOGENOM" id="CLU_022617_0_0_1"/>
<dbReference type="PANTHER" id="PTHR46599">
    <property type="entry name" value="PIGGYBAC TRANSPOSABLE ELEMENT-DERIVED PROTEIN 4"/>
    <property type="match status" value="1"/>
</dbReference>
<dbReference type="InterPro" id="IPR029526">
    <property type="entry name" value="PGBD"/>
</dbReference>
<feature type="domain" description="PiggyBac transposable element-derived protein" evidence="2">
    <location>
        <begin position="67"/>
        <end position="474"/>
    </location>
</feature>
<evidence type="ECO:0000313" key="3">
    <source>
        <dbReference type="EMBL" id="KEY73617.1"/>
    </source>
</evidence>
<evidence type="ECO:0000256" key="1">
    <source>
        <dbReference type="SAM" id="MobiDB-lite"/>
    </source>
</evidence>
<dbReference type="AlphaFoldDB" id="A0A084B7T8"/>
<gene>
    <name evidence="3" type="ORF">S7711_10285</name>
</gene>
<protein>
    <recommendedName>
        <fullName evidence="2">PiggyBac transposable element-derived protein domain-containing protein</fullName>
    </recommendedName>
</protein>
<feature type="region of interest" description="Disordered" evidence="1">
    <location>
        <begin position="564"/>
        <end position="585"/>
    </location>
</feature>
<keyword evidence="4" id="KW-1185">Reference proteome</keyword>
<feature type="compositionally biased region" description="Basic and acidic residues" evidence="1">
    <location>
        <begin position="24"/>
        <end position="41"/>
    </location>
</feature>
<dbReference type="OrthoDB" id="2431486at2759"/>
<accession>A0A084B7T8</accession>
<reference evidence="3 4" key="1">
    <citation type="journal article" date="2014" name="BMC Genomics">
        <title>Comparative genome sequencing reveals chemotype-specific gene clusters in the toxigenic black mold Stachybotrys.</title>
        <authorList>
            <person name="Semeiks J."/>
            <person name="Borek D."/>
            <person name="Otwinowski Z."/>
            <person name="Grishin N.V."/>
        </authorList>
    </citation>
    <scope>NUCLEOTIDE SEQUENCE [LARGE SCALE GENOMIC DNA]</scope>
    <source>
        <strain evidence="4">CBS 109288 / IBT 7711</strain>
    </source>
</reference>
<dbReference type="PANTHER" id="PTHR46599:SF3">
    <property type="entry name" value="PIGGYBAC TRANSPOSABLE ELEMENT-DERIVED PROTEIN 4"/>
    <property type="match status" value="1"/>
</dbReference>
<dbReference type="Pfam" id="PF13843">
    <property type="entry name" value="DDE_Tnp_1_7"/>
    <property type="match status" value="1"/>
</dbReference>
<organism evidence="3 4">
    <name type="scientific">Stachybotrys chartarum (strain CBS 109288 / IBT 7711)</name>
    <name type="common">Toxic black mold</name>
    <name type="synonym">Stilbospora chartarum</name>
    <dbReference type="NCBI Taxonomy" id="1280523"/>
    <lineage>
        <taxon>Eukaryota</taxon>
        <taxon>Fungi</taxon>
        <taxon>Dikarya</taxon>
        <taxon>Ascomycota</taxon>
        <taxon>Pezizomycotina</taxon>
        <taxon>Sordariomycetes</taxon>
        <taxon>Hypocreomycetidae</taxon>
        <taxon>Hypocreales</taxon>
        <taxon>Stachybotryaceae</taxon>
        <taxon>Stachybotrys</taxon>
    </lineage>
</organism>
<name>A0A084B7T8_STACB</name>
<feature type="compositionally biased region" description="Polar residues" evidence="1">
    <location>
        <begin position="564"/>
        <end position="579"/>
    </location>
</feature>
<evidence type="ECO:0000313" key="4">
    <source>
        <dbReference type="Proteomes" id="UP000028045"/>
    </source>
</evidence>
<sequence>MEATVNNTAPTVGCGEQVPVSTDHSTREQAADATYRPDFEPTTRPGTHFHPLDIPERDLVVKPLPPTPLKLFQLFLPESLVEQWAVSTNDPDNAPAATTIEGTRQSQWTPTSAAEIWIWIGIWIYMISHKEFRFEDFWRPKTAKKHRPAHPIIKYMSYNRFFLIKRRLRVDDPDTIHVQVPAPYDKVSDWANVMMAAAMAAIVVGSNVAVDEGMVKFEGRSDQKVTIKTKPTPTGLKVWLLGIQGYILQWIWHTPRATFGPVGIEQQFWKDPSLSDEEQALNPTQGVVYALVSRLQTKGHHVFLDNLFSSPHLFRALRSIGQGATGTARTNCGLYKRLVELKQDDRAGRRLWQWGRIECWPTDDNEVNQIAWKDNALVLMLSTVYKGIETVERLRRRPTTQQPYSGPIKRKFGPNGQLDLIVPSIAADYNDNMNGVDIGDQLRANIAGNHHQRRGPARTLTWGFLLSVALSNSFLLQHLGQPQWKPYKAQSRFLEALTDEIFETYNKTGTTRKRYRAGDEFTPLSQHKHVNRGKRSCCLGCQGIQMGPRARVTKKQRVLQQLDENTLNSRPQPSRTAPKTNLGCD</sequence>